<keyword evidence="5" id="KW-0677">Repeat</keyword>
<dbReference type="InterPro" id="IPR027417">
    <property type="entry name" value="P-loop_NTPase"/>
</dbReference>
<dbReference type="SMART" id="SM00382">
    <property type="entry name" value="AAA"/>
    <property type="match status" value="2"/>
</dbReference>
<evidence type="ECO:0000256" key="4">
    <source>
        <dbReference type="ARBA" id="ARBA00022597"/>
    </source>
</evidence>
<name>A0A1H8E6A1_9FIRM</name>
<dbReference type="CDD" id="cd03215">
    <property type="entry name" value="ABC_Carb_Monos_II"/>
    <property type="match status" value="1"/>
</dbReference>
<dbReference type="Gene3D" id="3.40.50.300">
    <property type="entry name" value="P-loop containing nucleotide triphosphate hydrolases"/>
    <property type="match status" value="2"/>
</dbReference>
<evidence type="ECO:0000256" key="3">
    <source>
        <dbReference type="ARBA" id="ARBA00022475"/>
    </source>
</evidence>
<keyword evidence="8" id="KW-1278">Translocase</keyword>
<evidence type="ECO:0000256" key="1">
    <source>
        <dbReference type="ARBA" id="ARBA00004202"/>
    </source>
</evidence>
<evidence type="ECO:0000313" key="11">
    <source>
        <dbReference type="EMBL" id="SEN14936.1"/>
    </source>
</evidence>
<evidence type="ECO:0000256" key="7">
    <source>
        <dbReference type="ARBA" id="ARBA00022840"/>
    </source>
</evidence>
<dbReference type="RefSeq" id="WP_092756459.1">
    <property type="nucleotide sequence ID" value="NZ_FOCG01000005.1"/>
</dbReference>
<feature type="domain" description="ABC transporter" evidence="10">
    <location>
        <begin position="4"/>
        <end position="239"/>
    </location>
</feature>
<evidence type="ECO:0000256" key="2">
    <source>
        <dbReference type="ARBA" id="ARBA00022448"/>
    </source>
</evidence>
<keyword evidence="6" id="KW-0547">Nucleotide-binding</keyword>
<dbReference type="CDD" id="cd03216">
    <property type="entry name" value="ABC_Carb_Monos_I"/>
    <property type="match status" value="1"/>
</dbReference>
<dbReference type="InterPro" id="IPR017871">
    <property type="entry name" value="ABC_transporter-like_CS"/>
</dbReference>
<reference evidence="11 12" key="1">
    <citation type="submission" date="2016-10" db="EMBL/GenBank/DDBJ databases">
        <authorList>
            <person name="de Groot N.N."/>
        </authorList>
    </citation>
    <scope>NUCLEOTIDE SEQUENCE [LARGE SCALE GENOMIC DNA]</scope>
    <source>
        <strain evidence="11 12">CGMCC 1.5070</strain>
    </source>
</reference>
<keyword evidence="3" id="KW-1003">Cell membrane</keyword>
<keyword evidence="4" id="KW-0762">Sugar transport</keyword>
<dbReference type="PROSITE" id="PS50893">
    <property type="entry name" value="ABC_TRANSPORTER_2"/>
    <property type="match status" value="2"/>
</dbReference>
<dbReference type="AlphaFoldDB" id="A0A1H8E6A1"/>
<comment type="subcellular location">
    <subcellularLocation>
        <location evidence="1">Cell membrane</location>
        <topology evidence="1">Peripheral membrane protein</topology>
    </subcellularLocation>
</comment>
<gene>
    <name evidence="11" type="ORF">SAMN05216180_2897</name>
</gene>
<evidence type="ECO:0000256" key="5">
    <source>
        <dbReference type="ARBA" id="ARBA00022737"/>
    </source>
</evidence>
<dbReference type="InterPro" id="IPR003593">
    <property type="entry name" value="AAA+_ATPase"/>
</dbReference>
<dbReference type="SUPFAM" id="SSF52540">
    <property type="entry name" value="P-loop containing nucleoside triphosphate hydrolases"/>
    <property type="match status" value="2"/>
</dbReference>
<keyword evidence="12" id="KW-1185">Reference proteome</keyword>
<protein>
    <submittedName>
        <fullName evidence="11">Monosaccharide ABC transporter ATP-binding protein, CUT2 family</fullName>
    </submittedName>
</protein>
<keyword evidence="2" id="KW-0813">Transport</keyword>
<keyword evidence="7 11" id="KW-0067">ATP-binding</keyword>
<dbReference type="GO" id="GO:0005886">
    <property type="term" value="C:plasma membrane"/>
    <property type="evidence" value="ECO:0007669"/>
    <property type="project" value="UniProtKB-SubCell"/>
</dbReference>
<dbReference type="PANTHER" id="PTHR43790">
    <property type="entry name" value="CARBOHYDRATE TRANSPORT ATP-BINDING PROTEIN MG119-RELATED"/>
    <property type="match status" value="1"/>
</dbReference>
<dbReference type="GO" id="GO:0016887">
    <property type="term" value="F:ATP hydrolysis activity"/>
    <property type="evidence" value="ECO:0007669"/>
    <property type="project" value="InterPro"/>
</dbReference>
<evidence type="ECO:0000313" key="12">
    <source>
        <dbReference type="Proteomes" id="UP000199158"/>
    </source>
</evidence>
<evidence type="ECO:0000256" key="8">
    <source>
        <dbReference type="ARBA" id="ARBA00022967"/>
    </source>
</evidence>
<evidence type="ECO:0000256" key="6">
    <source>
        <dbReference type="ARBA" id="ARBA00022741"/>
    </source>
</evidence>
<dbReference type="Pfam" id="PF00005">
    <property type="entry name" value="ABC_tran"/>
    <property type="match status" value="2"/>
</dbReference>
<evidence type="ECO:0000256" key="9">
    <source>
        <dbReference type="ARBA" id="ARBA00023136"/>
    </source>
</evidence>
<feature type="domain" description="ABC transporter" evidence="10">
    <location>
        <begin position="243"/>
        <end position="493"/>
    </location>
</feature>
<keyword evidence="9" id="KW-0472">Membrane</keyword>
<evidence type="ECO:0000259" key="10">
    <source>
        <dbReference type="PROSITE" id="PS50893"/>
    </source>
</evidence>
<dbReference type="PROSITE" id="PS00211">
    <property type="entry name" value="ABC_TRANSPORTER_1"/>
    <property type="match status" value="1"/>
</dbReference>
<proteinExistence type="predicted"/>
<dbReference type="GO" id="GO:0005524">
    <property type="term" value="F:ATP binding"/>
    <property type="evidence" value="ECO:0007669"/>
    <property type="project" value="UniProtKB-KW"/>
</dbReference>
<dbReference type="Proteomes" id="UP000199158">
    <property type="component" value="Unassembled WGS sequence"/>
</dbReference>
<dbReference type="EMBL" id="FOCG01000005">
    <property type="protein sequence ID" value="SEN14936.1"/>
    <property type="molecule type" value="Genomic_DNA"/>
</dbReference>
<accession>A0A1H8E6A1</accession>
<sequence length="493" mass="55202">MSVLRAENITKNYPGTVALDNVSVAFESGKVHAFIGKNGSGKSTLVKVFSGAIEPSAGCFYLDDEKITLSNPQEAIEKGISTVYQELSLIPGLTVAENIFMGRLPMKGPIIDWKKTYEMAQKILDDLNVNISPKQLVADLSMWQCQMIEIVKAMSTYPKVLLLDEPTSSLANHETELLFEMIRNLKKKDVIIIYISHRLQELWEIADTCTVLRDGKFIGKTIMKETSHKQLVNMMFGDVEIKTRPDDLTVGDKPVLQINNLCRKGVFEDITFEVREKEVLGIAGMLGSGRTELLKSIFGADHFDSGEIIFKGKKITNPNPVKMRNAGFALTPEDRKNEGLIQIMPVYGNLCVASLDYIAKGAFIRKNKEQEYVRRQVKDLQIKVPDVHQPVSSLSGGNQQKVVVGNWLNTNPQIMFFDEPSRGIDVNAKQQIFQIIWDQSRKGVSSIMVSSELEELIEVCHRILIMKDGKIVGEVKPEDVTVQDLYALCMGND</sequence>
<dbReference type="InterPro" id="IPR050107">
    <property type="entry name" value="ABC_carbohydrate_import_ATPase"/>
</dbReference>
<dbReference type="PANTHER" id="PTHR43790:SF3">
    <property type="entry name" value="D-ALLOSE IMPORT ATP-BINDING PROTEIN ALSA-RELATED"/>
    <property type="match status" value="1"/>
</dbReference>
<dbReference type="STRING" id="474960.SAMN05216180_2897"/>
<dbReference type="OrthoDB" id="9771863at2"/>
<dbReference type="FunFam" id="3.40.50.300:FF:000127">
    <property type="entry name" value="Ribose import ATP-binding protein RbsA"/>
    <property type="match status" value="1"/>
</dbReference>
<dbReference type="InterPro" id="IPR003439">
    <property type="entry name" value="ABC_transporter-like_ATP-bd"/>
</dbReference>
<organism evidence="11 12">
    <name type="scientific">Hydrogenoanaerobacterium saccharovorans</name>
    <dbReference type="NCBI Taxonomy" id="474960"/>
    <lineage>
        <taxon>Bacteria</taxon>
        <taxon>Bacillati</taxon>
        <taxon>Bacillota</taxon>
        <taxon>Clostridia</taxon>
        <taxon>Eubacteriales</taxon>
        <taxon>Oscillospiraceae</taxon>
        <taxon>Hydrogenoanaerobacterium</taxon>
    </lineage>
</organism>